<evidence type="ECO:0000313" key="1">
    <source>
        <dbReference type="Ensembl" id="ENSSHBP00005025032.1"/>
    </source>
</evidence>
<keyword evidence="2" id="KW-1185">Reference proteome</keyword>
<reference evidence="1 2" key="1">
    <citation type="submission" date="2019-11" db="EMBL/GenBank/DDBJ databases">
        <title>Strigops habroptila (kakapo) genome, bStrHab1, primary haplotype, v2.</title>
        <authorList>
            <person name="Jarvis E.D."/>
            <person name="Howard J."/>
            <person name="Rhie A."/>
            <person name="Phillippy A."/>
            <person name="Korlach J."/>
            <person name="Digby A."/>
            <person name="Iorns D."/>
            <person name="Eason D."/>
            <person name="Robertson B."/>
            <person name="Raemaekers T."/>
            <person name="Howe K."/>
            <person name="Lewin H."/>
            <person name="Damas J."/>
            <person name="Hastie A."/>
            <person name="Tracey A."/>
            <person name="Chow W."/>
            <person name="Fedrigo O."/>
        </authorList>
    </citation>
    <scope>NUCLEOTIDE SEQUENCE [LARGE SCALE GENOMIC DNA]</scope>
</reference>
<dbReference type="GeneTree" id="ENSGT00940000153289"/>
<sequence>MFQRKGHSSRTLFGREVCTNSVMPEHPPVALFSTSYSGGDTKCTNHWIGAFLASGDAASTSPEMHYTPLPSGSRDLTNHRGILGKCRYIYYGKHSEGNRFIRDDQL</sequence>
<accession>A0A672VEK9</accession>
<dbReference type="Ensembl" id="ENSSHBT00005029789.1">
    <property type="protein sequence ID" value="ENSSHBP00005025032.1"/>
    <property type="gene ID" value="ENSSHBG00005020814.1"/>
</dbReference>
<gene>
    <name evidence="1" type="primary">LRMDA</name>
</gene>
<protein>
    <submittedName>
        <fullName evidence="1">Leucine rich melanocyte differentiation associated</fullName>
    </submittedName>
</protein>
<dbReference type="AlphaFoldDB" id="A0A672VEK9"/>
<evidence type="ECO:0000313" key="2">
    <source>
        <dbReference type="Proteomes" id="UP000472266"/>
    </source>
</evidence>
<reference evidence="1" key="3">
    <citation type="submission" date="2025-09" db="UniProtKB">
        <authorList>
            <consortium name="Ensembl"/>
        </authorList>
    </citation>
    <scope>IDENTIFICATION</scope>
</reference>
<organism evidence="1 2">
    <name type="scientific">Strigops habroptila</name>
    <name type="common">Kakapo</name>
    <dbReference type="NCBI Taxonomy" id="2489341"/>
    <lineage>
        <taxon>Eukaryota</taxon>
        <taxon>Metazoa</taxon>
        <taxon>Chordata</taxon>
        <taxon>Craniata</taxon>
        <taxon>Vertebrata</taxon>
        <taxon>Euteleostomi</taxon>
        <taxon>Archelosauria</taxon>
        <taxon>Archosauria</taxon>
        <taxon>Dinosauria</taxon>
        <taxon>Saurischia</taxon>
        <taxon>Theropoda</taxon>
        <taxon>Coelurosauria</taxon>
        <taxon>Aves</taxon>
        <taxon>Neognathae</taxon>
        <taxon>Neoaves</taxon>
        <taxon>Telluraves</taxon>
        <taxon>Australaves</taxon>
        <taxon>Psittaciformes</taxon>
        <taxon>Psittacidae</taxon>
        <taxon>Strigops</taxon>
    </lineage>
</organism>
<name>A0A672VEK9_STRHB</name>
<dbReference type="Proteomes" id="UP000472266">
    <property type="component" value="Chromosome 6"/>
</dbReference>
<reference evidence="1" key="2">
    <citation type="submission" date="2025-08" db="UniProtKB">
        <authorList>
            <consortium name="Ensembl"/>
        </authorList>
    </citation>
    <scope>IDENTIFICATION</scope>
</reference>
<proteinExistence type="predicted"/>